<dbReference type="Gene3D" id="1.10.8.60">
    <property type="match status" value="1"/>
</dbReference>
<dbReference type="AlphaFoldDB" id="A0A1I1Z765"/>
<dbReference type="GO" id="GO:0005524">
    <property type="term" value="F:ATP binding"/>
    <property type="evidence" value="ECO:0007669"/>
    <property type="project" value="UniProtKB-KW"/>
</dbReference>
<dbReference type="OrthoDB" id="9778364at2"/>
<reference evidence="6 7" key="1">
    <citation type="submission" date="2016-10" db="EMBL/GenBank/DDBJ databases">
        <authorList>
            <person name="de Groot N.N."/>
        </authorList>
    </citation>
    <scope>NUCLEOTIDE SEQUENCE [LARGE SCALE GENOMIC DNA]</scope>
    <source>
        <strain evidence="6 7">DSM 23995</strain>
    </source>
</reference>
<dbReference type="Pfam" id="PF16193">
    <property type="entry name" value="AAA_assoc_2"/>
    <property type="match status" value="1"/>
</dbReference>
<dbReference type="CDD" id="cd00009">
    <property type="entry name" value="AAA"/>
    <property type="match status" value="1"/>
</dbReference>
<dbReference type="GO" id="GO:0017116">
    <property type="term" value="F:single-stranded DNA helicase activity"/>
    <property type="evidence" value="ECO:0007669"/>
    <property type="project" value="TreeGrafter"/>
</dbReference>
<dbReference type="CDD" id="cd18139">
    <property type="entry name" value="HLD_clamp_RarA"/>
    <property type="match status" value="1"/>
</dbReference>
<dbReference type="GO" id="GO:0006261">
    <property type="term" value="P:DNA-templated DNA replication"/>
    <property type="evidence" value="ECO:0007669"/>
    <property type="project" value="TreeGrafter"/>
</dbReference>
<dbReference type="InterPro" id="IPR008824">
    <property type="entry name" value="RuvB-like_N"/>
</dbReference>
<dbReference type="Gene3D" id="1.10.3710.10">
    <property type="entry name" value="DNA polymerase III clamp loader subunits, C-terminal domain"/>
    <property type="match status" value="1"/>
</dbReference>
<keyword evidence="7" id="KW-1185">Reference proteome</keyword>
<dbReference type="InterPro" id="IPR003593">
    <property type="entry name" value="AAA+_ATPase"/>
</dbReference>
<evidence type="ECO:0000259" key="5">
    <source>
        <dbReference type="SMART" id="SM00382"/>
    </source>
</evidence>
<sequence>MKKQQPLAYRLRPTSIDDIIGQEHILSEGKLLRRMVETRKLSSMILYGPPGIGKTSIASAIAGSTDKPYKMMNAVVNNKKDMEIAVEEAKISNELIVIMDEIHRLDKAKQDFLLPYLERGLIILIGATTANPYHSINPAIRSRCHIFELHRLTEEEISSALYRALQNEKQGLGHYPVHLEEEAANHLATACGGDMRSALNALELAVLSTSKNEEGTIVIDLPTAEECIQKKSFQHDKDGDHHYDVLSAFQKSIRGSDVNAALHYLARLIEAGDLISIGRRLIVTAYEDIGLASPQAGPRAIAAVEAAERLGFPEARIPLASSVIELCLSPKSNSAYKALDAARSALLEKGTPDVPVHLKDTHYKGAEKLGRGLSYKYPHHDERGWVPQQYLPDSLKKDRYYIPKETSKFERSLSEIYSKISDY</sequence>
<dbReference type="GO" id="GO:0009378">
    <property type="term" value="F:four-way junction helicase activity"/>
    <property type="evidence" value="ECO:0007669"/>
    <property type="project" value="InterPro"/>
</dbReference>
<evidence type="ECO:0000313" key="7">
    <source>
        <dbReference type="Proteomes" id="UP000199516"/>
    </source>
</evidence>
<keyword evidence="3" id="KW-0547">Nucleotide-binding</keyword>
<dbReference type="InterPro" id="IPR027417">
    <property type="entry name" value="P-loop_NTPase"/>
</dbReference>
<dbReference type="SUPFAM" id="SSF48019">
    <property type="entry name" value="post-AAA+ oligomerization domain-like"/>
    <property type="match status" value="1"/>
</dbReference>
<dbReference type="PANTHER" id="PTHR13779:SF7">
    <property type="entry name" value="ATPASE WRNIP1"/>
    <property type="match status" value="1"/>
</dbReference>
<comment type="similarity">
    <text evidence="1">Belongs to the AAA ATPase family. RarA/MGS1/WRNIP1 subfamily.</text>
</comment>
<dbReference type="PANTHER" id="PTHR13779">
    <property type="entry name" value="WERNER HELICASE-INTERACTING PROTEIN 1 FAMILY MEMBER"/>
    <property type="match status" value="1"/>
</dbReference>
<dbReference type="Pfam" id="PF12002">
    <property type="entry name" value="MgsA_C"/>
    <property type="match status" value="1"/>
</dbReference>
<dbReference type="EMBL" id="FONT01000001">
    <property type="protein sequence ID" value="SFE27537.1"/>
    <property type="molecule type" value="Genomic_DNA"/>
</dbReference>
<dbReference type="FunFam" id="1.20.272.10:FF:000001">
    <property type="entry name" value="Putative AAA family ATPase"/>
    <property type="match status" value="1"/>
</dbReference>
<feature type="domain" description="AAA+ ATPase" evidence="5">
    <location>
        <begin position="40"/>
        <end position="152"/>
    </location>
</feature>
<dbReference type="SUPFAM" id="SSF52540">
    <property type="entry name" value="P-loop containing nucleoside triphosphate hydrolases"/>
    <property type="match status" value="1"/>
</dbReference>
<dbReference type="InterPro" id="IPR051314">
    <property type="entry name" value="AAA_ATPase_RarA/MGS1/WRNIP1"/>
</dbReference>
<organism evidence="6 7">
    <name type="scientific">Alteribacillus iranensis</name>
    <dbReference type="NCBI Taxonomy" id="930128"/>
    <lineage>
        <taxon>Bacteria</taxon>
        <taxon>Bacillati</taxon>
        <taxon>Bacillota</taxon>
        <taxon>Bacilli</taxon>
        <taxon>Bacillales</taxon>
        <taxon>Bacillaceae</taxon>
        <taxon>Alteribacillus</taxon>
    </lineage>
</organism>
<dbReference type="STRING" id="930128.SAMN05192532_10176"/>
<dbReference type="GO" id="GO:0006310">
    <property type="term" value="P:DNA recombination"/>
    <property type="evidence" value="ECO:0007669"/>
    <property type="project" value="InterPro"/>
</dbReference>
<proteinExistence type="inferred from homology"/>
<dbReference type="Gene3D" id="3.40.50.300">
    <property type="entry name" value="P-loop containing nucleotide triphosphate hydrolases"/>
    <property type="match status" value="1"/>
</dbReference>
<dbReference type="InterPro" id="IPR008921">
    <property type="entry name" value="DNA_pol3_clamp-load_cplx_C"/>
</dbReference>
<dbReference type="FunFam" id="1.10.8.60:FF:000029">
    <property type="entry name" value="Replication-associated recombination protein A"/>
    <property type="match status" value="1"/>
</dbReference>
<dbReference type="FunFam" id="1.10.3710.10:FF:000003">
    <property type="entry name" value="ATPase, AAA family protein"/>
    <property type="match status" value="1"/>
</dbReference>
<evidence type="ECO:0000256" key="4">
    <source>
        <dbReference type="ARBA" id="ARBA00022840"/>
    </source>
</evidence>
<accession>A0A1I1Z765</accession>
<dbReference type="Proteomes" id="UP000199516">
    <property type="component" value="Unassembled WGS sequence"/>
</dbReference>
<dbReference type="GO" id="GO:0003677">
    <property type="term" value="F:DNA binding"/>
    <property type="evidence" value="ECO:0007669"/>
    <property type="project" value="InterPro"/>
</dbReference>
<dbReference type="GO" id="GO:0008047">
    <property type="term" value="F:enzyme activator activity"/>
    <property type="evidence" value="ECO:0007669"/>
    <property type="project" value="TreeGrafter"/>
</dbReference>
<name>A0A1I1Z765_9BACI</name>
<gene>
    <name evidence="6" type="ORF">SAMN05192532_10176</name>
</gene>
<dbReference type="GO" id="GO:0000731">
    <property type="term" value="P:DNA synthesis involved in DNA repair"/>
    <property type="evidence" value="ECO:0007669"/>
    <property type="project" value="TreeGrafter"/>
</dbReference>
<protein>
    <recommendedName>
        <fullName evidence="2">Replication-associated recombination protein A</fullName>
    </recommendedName>
</protein>
<dbReference type="InterPro" id="IPR021886">
    <property type="entry name" value="MgsA_C"/>
</dbReference>
<evidence type="ECO:0000313" key="6">
    <source>
        <dbReference type="EMBL" id="SFE27537.1"/>
    </source>
</evidence>
<dbReference type="Gene3D" id="1.20.272.10">
    <property type="match status" value="1"/>
</dbReference>
<evidence type="ECO:0000256" key="3">
    <source>
        <dbReference type="ARBA" id="ARBA00022741"/>
    </source>
</evidence>
<keyword evidence="4" id="KW-0067">ATP-binding</keyword>
<dbReference type="FunFam" id="3.40.50.300:FF:000766">
    <property type="entry name" value="Recombination factor protein RarA"/>
    <property type="match status" value="1"/>
</dbReference>
<evidence type="ECO:0000256" key="2">
    <source>
        <dbReference type="ARBA" id="ARBA00020776"/>
    </source>
</evidence>
<dbReference type="InterPro" id="IPR032423">
    <property type="entry name" value="AAA_assoc_2"/>
</dbReference>
<dbReference type="SMART" id="SM00382">
    <property type="entry name" value="AAA"/>
    <property type="match status" value="1"/>
</dbReference>
<dbReference type="Pfam" id="PF05496">
    <property type="entry name" value="RuvB_N"/>
    <property type="match status" value="1"/>
</dbReference>
<dbReference type="RefSeq" id="WP_091656024.1">
    <property type="nucleotide sequence ID" value="NZ_FONT01000001.1"/>
</dbReference>
<evidence type="ECO:0000256" key="1">
    <source>
        <dbReference type="ARBA" id="ARBA00008959"/>
    </source>
</evidence>